<dbReference type="EMBL" id="CAEZZP010000035">
    <property type="protein sequence ID" value="CAB4769698.1"/>
    <property type="molecule type" value="Genomic_DNA"/>
</dbReference>
<evidence type="ECO:0000313" key="4">
    <source>
        <dbReference type="EMBL" id="CAB4871712.1"/>
    </source>
</evidence>
<sequence length="129" mass="13777">MASERDRGVVTAFVLGLAMCFMVTAGMAVDGGRIVAARVEAADHAENAARVGAQQVTLLRLGWRLLDPVKAKRAAEEYLSQHGVNGQITVGLRTVTVTVRLTQQMTLLRLAGISSRTVTATRTAELVES</sequence>
<reference evidence="2" key="1">
    <citation type="submission" date="2020-05" db="EMBL/GenBank/DDBJ databases">
        <authorList>
            <person name="Chiriac C."/>
            <person name="Salcher M."/>
            <person name="Ghai R."/>
            <person name="Kavagutti S V."/>
        </authorList>
    </citation>
    <scope>NUCLEOTIDE SEQUENCE</scope>
</reference>
<dbReference type="EMBL" id="CAFBLJ010000049">
    <property type="protein sequence ID" value="CAB4871712.1"/>
    <property type="molecule type" value="Genomic_DNA"/>
</dbReference>
<dbReference type="AlphaFoldDB" id="A0A6J6RK26"/>
<feature type="domain" description="Putative Flp pilus-assembly TadG-like N-terminal" evidence="1">
    <location>
        <begin position="8"/>
        <end position="55"/>
    </location>
</feature>
<dbReference type="EMBL" id="CAFBPS010000024">
    <property type="protein sequence ID" value="CAB5025311.1"/>
    <property type="molecule type" value="Genomic_DNA"/>
</dbReference>
<organism evidence="2">
    <name type="scientific">freshwater metagenome</name>
    <dbReference type="NCBI Taxonomy" id="449393"/>
    <lineage>
        <taxon>unclassified sequences</taxon>
        <taxon>metagenomes</taxon>
        <taxon>ecological metagenomes</taxon>
    </lineage>
</organism>
<name>A0A6J6RK26_9ZZZZ</name>
<dbReference type="EMBL" id="CAEZYH010000047">
    <property type="protein sequence ID" value="CAB4722288.1"/>
    <property type="molecule type" value="Genomic_DNA"/>
</dbReference>
<proteinExistence type="predicted"/>
<protein>
    <submittedName>
        <fullName evidence="2">Unannotated protein</fullName>
    </submittedName>
</protein>
<evidence type="ECO:0000259" key="1">
    <source>
        <dbReference type="Pfam" id="PF13400"/>
    </source>
</evidence>
<gene>
    <name evidence="2" type="ORF">UFOPK2658_01125</name>
    <name evidence="3" type="ORF">UFOPK2880_00740</name>
    <name evidence="4" type="ORF">UFOPK3304_01042</name>
    <name evidence="5" type="ORF">UFOPK3494_00851</name>
    <name evidence="6" type="ORF">UFOPK4134_00524</name>
</gene>
<dbReference type="InterPro" id="IPR028087">
    <property type="entry name" value="Tad_N"/>
</dbReference>
<evidence type="ECO:0000313" key="5">
    <source>
        <dbReference type="EMBL" id="CAB4899276.1"/>
    </source>
</evidence>
<accession>A0A6J6RK26</accession>
<evidence type="ECO:0000313" key="2">
    <source>
        <dbReference type="EMBL" id="CAB4722288.1"/>
    </source>
</evidence>
<dbReference type="EMBL" id="CAFBMF010000043">
    <property type="protein sequence ID" value="CAB4899276.1"/>
    <property type="molecule type" value="Genomic_DNA"/>
</dbReference>
<evidence type="ECO:0000313" key="3">
    <source>
        <dbReference type="EMBL" id="CAB4769698.1"/>
    </source>
</evidence>
<evidence type="ECO:0000313" key="6">
    <source>
        <dbReference type="EMBL" id="CAB5025311.1"/>
    </source>
</evidence>
<dbReference type="Pfam" id="PF13400">
    <property type="entry name" value="Tad"/>
    <property type="match status" value="1"/>
</dbReference>